<dbReference type="VEuPathDB" id="ToxoDB:BESB_055240"/>
<name>A0A2A9MJP1_BESBE</name>
<dbReference type="RefSeq" id="XP_029219882.1">
    <property type="nucleotide sequence ID" value="XM_029363959.1"/>
</dbReference>
<evidence type="ECO:0000313" key="3">
    <source>
        <dbReference type="Proteomes" id="UP000224006"/>
    </source>
</evidence>
<dbReference type="KEGG" id="bbes:BESB_055240"/>
<protein>
    <submittedName>
        <fullName evidence="2">Uncharacterized protein</fullName>
    </submittedName>
</protein>
<evidence type="ECO:0000256" key="1">
    <source>
        <dbReference type="SAM" id="MobiDB-lite"/>
    </source>
</evidence>
<organism evidence="2 3">
    <name type="scientific">Besnoitia besnoiti</name>
    <name type="common">Apicomplexan protozoan</name>
    <dbReference type="NCBI Taxonomy" id="94643"/>
    <lineage>
        <taxon>Eukaryota</taxon>
        <taxon>Sar</taxon>
        <taxon>Alveolata</taxon>
        <taxon>Apicomplexa</taxon>
        <taxon>Conoidasida</taxon>
        <taxon>Coccidia</taxon>
        <taxon>Eucoccidiorida</taxon>
        <taxon>Eimeriorina</taxon>
        <taxon>Sarcocystidae</taxon>
        <taxon>Besnoitia</taxon>
    </lineage>
</organism>
<feature type="region of interest" description="Disordered" evidence="1">
    <location>
        <begin position="1540"/>
        <end position="1561"/>
    </location>
</feature>
<keyword evidence="3" id="KW-1185">Reference proteome</keyword>
<feature type="region of interest" description="Disordered" evidence="1">
    <location>
        <begin position="447"/>
        <end position="496"/>
    </location>
</feature>
<dbReference type="EMBL" id="NWUJ01000004">
    <property type="protein sequence ID" value="PFH35873.1"/>
    <property type="molecule type" value="Genomic_DNA"/>
</dbReference>
<feature type="region of interest" description="Disordered" evidence="1">
    <location>
        <begin position="262"/>
        <end position="413"/>
    </location>
</feature>
<feature type="compositionally biased region" description="Basic and acidic residues" evidence="1">
    <location>
        <begin position="480"/>
        <end position="496"/>
    </location>
</feature>
<accession>A0A2A9MJP1</accession>
<sequence>MHSCAGGWRWADLSRCPLHRAARTSYWRSVGQLLQTQTPKLFPSSARLAGCSRPLGLKRWVHFDDSCRSPPAFSGSFSSAPTPAGGFSRQAPACRVGPGRRLATSPQKLYQSESSGRHCVQCSSRHAERKHGVDASVFAPVAGRNARASEVGTLDIPIESQWKETCSDRPLLRTPAAMRRTLPRRRNSSVSRREARERRRSTQSGKQGALFASTSAFSRSGASDVLCTAALRRALAAAWFHSPTLSRVSQVRFLSTADTRCSRGPALQHAARQDAPRAGGSWLDSSQRHAHTLNETPPTPPSGPRHGYGGAHARPPQPRPPGARHHQGSRDERRPRPSHLTGNFASHAQPPTGLAYRAGAPQTGPATADGRWQARPPFDRNAASPGVTRHLRDGDGKGENTRTCEDRMSPGVAQRDAGRLLPQEGCSQHPRPPAPQSNCVGIRDKRLDSATQASEREPLHSTQAADTGRARSSVSTVERQGQREDPVWQQEPREPVESFSPIAMTWRRVEKASRAVEIFQPRTASAAEVCEVARMCQEADAPDAVAGDLSLSSAGGVLHDRRPGVRLSTKVAFLKKMASMPERSVPSQDRHVRLLFEAVTKALLERFATHQNSQGGLFEEINRERAAEEARRSSEADLSRSLLAFQQAGAHAAATPSPMTVASPRAEALRASLRQLRDENVEIRNELVTAMWSFCMIGDRRHLQTLGPAYASLLGCRLEQNALAAALQSERAGGSSPRGEATPGGAGPLEAEDIECAAAVLGYLRRARIPAGVEAVLAALTQDHGTHLSSLSADDLCQLLYESRSTTSVSGGHRPEGAPQPRAMLLSRLARDAAQDVPLPSPAWAARAAASVVDFEGAGRAATRDFLLTAIAADPQVMQDSLVGLVPVLRLLREQSVNEMHPKEGDAAVAGSPLSLDARKALLRAALQILKRNVDGLLPPEMLTLLLPSPASRATAACCLPAAASASLSATPLGPSGASNRLVTQSAVGKGDGEDARAAGGGLLSSLPWISEEERREILAVTLRELAEPKNLSTVRTRDLVDLLCDGSLVAVLREERSVLETLLRGAISRTVELSIPFNLRLTCRLFLLQRALPFAVPKFTEMFSACALKSAAAAEALLARRAEDEDDPVAQTPLDDLLLSVEDVEEACDLLENLNATNDLAPAAFARHLLLQLPTQLSARAARDGGEKNAASAARGSAAATSEEAEQAAYAVAAWLRAATRVLFLTVDTRSAFDAFSSAVMRCLVDAVRAASSVASTSPFEDPLALLSLDARIHCLWSLCVLDFHLVNENFLACLEALLRPATRAPRAEGAAALRDPRSAFLLQNLAETLEAELPSAFSPRAGCADTQSLLREGLQALEPRVAQSRDEGAPRFLLEGFDDERQRMATEIAAELHEACRVAAAGSRSLLGSAPWLCAAPASLARLPQRVVAAVGRQANVAVERPVRHIREESVLRKLVDMREGMHIALADVPCASANRLGVASAWTPHASLGGEASPDLALTYASSERRDASPPPRRGLLLVPLARAHFASVVAASAASDSVSASVGPGQSDGDNAEKVGKGRVWKQTDRRRVSAELAEAWARKRGRALAEKWKICSIPADEWNAVKGDRDRRRRLLKQKLDFARLSSHPSLQRRG</sequence>
<dbReference type="GeneID" id="40310453"/>
<feature type="compositionally biased region" description="Basic and acidic residues" evidence="1">
    <location>
        <begin position="390"/>
        <end position="408"/>
    </location>
</feature>
<feature type="region of interest" description="Disordered" evidence="1">
    <location>
        <begin position="729"/>
        <end position="749"/>
    </location>
</feature>
<dbReference type="OrthoDB" id="331649at2759"/>
<feature type="region of interest" description="Disordered" evidence="1">
    <location>
        <begin position="422"/>
        <end position="441"/>
    </location>
</feature>
<comment type="caution">
    <text evidence="2">The sequence shown here is derived from an EMBL/GenBank/DDBJ whole genome shotgun (WGS) entry which is preliminary data.</text>
</comment>
<feature type="region of interest" description="Disordered" evidence="1">
    <location>
        <begin position="79"/>
        <end position="101"/>
    </location>
</feature>
<feature type="region of interest" description="Disordered" evidence="1">
    <location>
        <begin position="172"/>
        <end position="209"/>
    </location>
</feature>
<proteinExistence type="predicted"/>
<feature type="compositionally biased region" description="Basic and acidic residues" evidence="1">
    <location>
        <begin position="447"/>
        <end position="459"/>
    </location>
</feature>
<gene>
    <name evidence="2" type="ORF">BESB_055240</name>
</gene>
<dbReference type="Proteomes" id="UP000224006">
    <property type="component" value="Chromosome IV"/>
</dbReference>
<evidence type="ECO:0000313" key="2">
    <source>
        <dbReference type="EMBL" id="PFH35873.1"/>
    </source>
</evidence>
<feature type="compositionally biased region" description="Polar residues" evidence="1">
    <location>
        <begin position="460"/>
        <end position="479"/>
    </location>
</feature>
<reference evidence="2 3" key="1">
    <citation type="submission" date="2017-09" db="EMBL/GenBank/DDBJ databases">
        <title>Genome sequencing of Besnoitia besnoiti strain Bb-Ger1.</title>
        <authorList>
            <person name="Schares G."/>
            <person name="Venepally P."/>
            <person name="Lorenzi H.A."/>
        </authorList>
    </citation>
    <scope>NUCLEOTIDE SEQUENCE [LARGE SCALE GENOMIC DNA]</scope>
    <source>
        <strain evidence="2 3">Bb-Ger1</strain>
    </source>
</reference>